<gene>
    <name evidence="1" type="ORF">S01H1_15982</name>
</gene>
<proteinExistence type="predicted"/>
<comment type="caution">
    <text evidence="1">The sequence shown here is derived from an EMBL/GenBank/DDBJ whole genome shotgun (WGS) entry which is preliminary data.</text>
</comment>
<protein>
    <submittedName>
        <fullName evidence="1">Uncharacterized protein</fullName>
    </submittedName>
</protein>
<reference evidence="1" key="1">
    <citation type="journal article" date="2014" name="Front. Microbiol.">
        <title>High frequency of phylogenetically diverse reductive dehalogenase-homologous genes in deep subseafloor sedimentary metagenomes.</title>
        <authorList>
            <person name="Kawai M."/>
            <person name="Futagami T."/>
            <person name="Toyoda A."/>
            <person name="Takaki Y."/>
            <person name="Nishi S."/>
            <person name="Hori S."/>
            <person name="Arai W."/>
            <person name="Tsubouchi T."/>
            <person name="Morono Y."/>
            <person name="Uchiyama I."/>
            <person name="Ito T."/>
            <person name="Fujiyama A."/>
            <person name="Inagaki F."/>
            <person name="Takami H."/>
        </authorList>
    </citation>
    <scope>NUCLEOTIDE SEQUENCE</scope>
    <source>
        <strain evidence="1">Expedition CK06-06</strain>
    </source>
</reference>
<organism evidence="1">
    <name type="scientific">marine sediment metagenome</name>
    <dbReference type="NCBI Taxonomy" id="412755"/>
    <lineage>
        <taxon>unclassified sequences</taxon>
        <taxon>metagenomes</taxon>
        <taxon>ecological metagenomes</taxon>
    </lineage>
</organism>
<accession>X0TP66</accession>
<sequence>YDEKYKEGPRLMKELPRAFVEKLKSLNPEEIKNIVGEYLTDKEIETVLVRRDLIIKWLDKRIKQLGEDKVLY</sequence>
<evidence type="ECO:0000313" key="1">
    <source>
        <dbReference type="EMBL" id="GAF77915.1"/>
    </source>
</evidence>
<dbReference type="EMBL" id="BARS01008377">
    <property type="protein sequence ID" value="GAF77915.1"/>
    <property type="molecule type" value="Genomic_DNA"/>
</dbReference>
<feature type="non-terminal residue" evidence="1">
    <location>
        <position position="1"/>
    </location>
</feature>
<dbReference type="AlphaFoldDB" id="X0TP66"/>
<name>X0TP66_9ZZZZ</name>